<dbReference type="Gene3D" id="3.40.30.10">
    <property type="entry name" value="Glutaredoxin"/>
    <property type="match status" value="1"/>
</dbReference>
<evidence type="ECO:0000313" key="1">
    <source>
        <dbReference type="EMBL" id="MDT0260811.1"/>
    </source>
</evidence>
<gene>
    <name evidence="1" type="ORF">RM423_05325</name>
</gene>
<organism evidence="1 2">
    <name type="scientific">Jatrophihabitans lederbergiae</name>
    <dbReference type="NCBI Taxonomy" id="3075547"/>
    <lineage>
        <taxon>Bacteria</taxon>
        <taxon>Bacillati</taxon>
        <taxon>Actinomycetota</taxon>
        <taxon>Actinomycetes</taxon>
        <taxon>Jatrophihabitantales</taxon>
        <taxon>Jatrophihabitantaceae</taxon>
        <taxon>Jatrophihabitans</taxon>
    </lineage>
</organism>
<reference evidence="2" key="1">
    <citation type="submission" date="2023-07" db="EMBL/GenBank/DDBJ databases">
        <title>30 novel species of actinomycetes from the DSMZ collection.</title>
        <authorList>
            <person name="Nouioui I."/>
        </authorList>
    </citation>
    <scope>NUCLEOTIDE SEQUENCE [LARGE SCALE GENOMIC DNA]</scope>
    <source>
        <strain evidence="2">DSM 44399</strain>
    </source>
</reference>
<name>A0ABU2J7T5_9ACTN</name>
<protein>
    <recommendedName>
        <fullName evidence="3">DSBA-like thioredoxin domain-containing protein</fullName>
    </recommendedName>
</protein>
<evidence type="ECO:0008006" key="3">
    <source>
        <dbReference type="Google" id="ProtNLM"/>
    </source>
</evidence>
<comment type="caution">
    <text evidence="1">The sequence shown here is derived from an EMBL/GenBank/DDBJ whole genome shotgun (WGS) entry which is preliminary data.</text>
</comment>
<sequence length="84" mass="9217">MSAVRLEVFSDVVCPWCYLRNVADQLLQAHFTQVGVARSCRGRSAGYHRRADLVANRSIGAQGAQPSETLLEFLRQAADQPVSA</sequence>
<evidence type="ECO:0000313" key="2">
    <source>
        <dbReference type="Proteomes" id="UP001183176"/>
    </source>
</evidence>
<keyword evidence="2" id="KW-1185">Reference proteome</keyword>
<accession>A0ABU2J7T5</accession>
<dbReference type="Proteomes" id="UP001183176">
    <property type="component" value="Unassembled WGS sequence"/>
</dbReference>
<dbReference type="EMBL" id="JAVREH010000005">
    <property type="protein sequence ID" value="MDT0260811.1"/>
    <property type="molecule type" value="Genomic_DNA"/>
</dbReference>
<dbReference type="RefSeq" id="WP_311421968.1">
    <property type="nucleotide sequence ID" value="NZ_JAVREH010000005.1"/>
</dbReference>
<proteinExistence type="predicted"/>